<dbReference type="EMBL" id="SSTD01019234">
    <property type="protein sequence ID" value="TYJ96815.1"/>
    <property type="molecule type" value="Genomic_DNA"/>
</dbReference>
<proteinExistence type="predicted"/>
<evidence type="ECO:0000313" key="1">
    <source>
        <dbReference type="EMBL" id="KAA0054389.1"/>
    </source>
</evidence>
<gene>
    <name evidence="2" type="ORF">E5676_scaffold2750G00060</name>
    <name evidence="1" type="ORF">E6C27_scaffold24G001320</name>
</gene>
<dbReference type="AlphaFoldDB" id="A0A5D3BEE5"/>
<reference evidence="3 4" key="1">
    <citation type="submission" date="2019-08" db="EMBL/GenBank/DDBJ databases">
        <title>Draft genome sequences of two oriental melons (Cucumis melo L. var makuwa).</title>
        <authorList>
            <person name="Kwon S.-Y."/>
        </authorList>
    </citation>
    <scope>NUCLEOTIDE SEQUENCE [LARGE SCALE GENOMIC DNA]</scope>
    <source>
        <strain evidence="4">cv. Chang Bougi</strain>
        <strain evidence="3">cv. SW 3</strain>
        <tissue evidence="2">Leaf</tissue>
    </source>
</reference>
<accession>A0A5D3BEE5</accession>
<name>A0A5D3BEE5_CUCMM</name>
<evidence type="ECO:0000313" key="3">
    <source>
        <dbReference type="Proteomes" id="UP000321393"/>
    </source>
</evidence>
<dbReference type="Proteomes" id="UP000321947">
    <property type="component" value="Unassembled WGS sequence"/>
</dbReference>
<evidence type="ECO:0000313" key="2">
    <source>
        <dbReference type="EMBL" id="TYJ96815.1"/>
    </source>
</evidence>
<organism evidence="2 4">
    <name type="scientific">Cucumis melo var. makuwa</name>
    <name type="common">Oriental melon</name>
    <dbReference type="NCBI Taxonomy" id="1194695"/>
    <lineage>
        <taxon>Eukaryota</taxon>
        <taxon>Viridiplantae</taxon>
        <taxon>Streptophyta</taxon>
        <taxon>Embryophyta</taxon>
        <taxon>Tracheophyta</taxon>
        <taxon>Spermatophyta</taxon>
        <taxon>Magnoliopsida</taxon>
        <taxon>eudicotyledons</taxon>
        <taxon>Gunneridae</taxon>
        <taxon>Pentapetalae</taxon>
        <taxon>rosids</taxon>
        <taxon>fabids</taxon>
        <taxon>Cucurbitales</taxon>
        <taxon>Cucurbitaceae</taxon>
        <taxon>Benincaseae</taxon>
        <taxon>Cucumis</taxon>
    </lineage>
</organism>
<dbReference type="EMBL" id="SSTE01008830">
    <property type="protein sequence ID" value="KAA0054389.1"/>
    <property type="molecule type" value="Genomic_DNA"/>
</dbReference>
<protein>
    <submittedName>
        <fullName evidence="1 2">Mitochondrial protein</fullName>
    </submittedName>
</protein>
<comment type="caution">
    <text evidence="2">The sequence shown here is derived from an EMBL/GenBank/DDBJ whole genome shotgun (WGS) entry which is preliminary data.</text>
</comment>
<dbReference type="Proteomes" id="UP000321393">
    <property type="component" value="Unassembled WGS sequence"/>
</dbReference>
<evidence type="ECO:0000313" key="4">
    <source>
        <dbReference type="Proteomes" id="UP000321947"/>
    </source>
</evidence>
<sequence length="112" mass="12863">MRSLYHDALQLLRNDGLLHKTILVWSPTPYRWPRLDNNLILPRLSVEIPLSVGKAAWVLQSSIHNEAPNSDKALTLGQGLIKGQTRWSAMTKVLGEFYFTDCYWEWLELVVG</sequence>